<gene>
    <name evidence="3" type="ordered locus">Tlet_1797</name>
</gene>
<evidence type="ECO:0000259" key="2">
    <source>
        <dbReference type="Pfam" id="PF13649"/>
    </source>
</evidence>
<dbReference type="Pfam" id="PF13649">
    <property type="entry name" value="Methyltransf_25"/>
    <property type="match status" value="1"/>
</dbReference>
<dbReference type="Proteomes" id="UP000002016">
    <property type="component" value="Chromosome"/>
</dbReference>
<reference evidence="3 4" key="2">
    <citation type="journal article" date="2009" name="Proc. Natl. Acad. Sci. U.S.A.">
        <title>On the chimeric nature, thermophilic origin, and phylogenetic placement of the Thermotogales.</title>
        <authorList>
            <person name="Zhaxybayeva O."/>
            <person name="Swithers K.S."/>
            <person name="Lapierre P."/>
            <person name="Fournier G.P."/>
            <person name="Bickhart D.M."/>
            <person name="DeBoy R.T."/>
            <person name="Nelson K.E."/>
            <person name="Nesbo C.L."/>
            <person name="Doolittle W.F."/>
            <person name="Gogarten J.P."/>
            <person name="Noll K.M."/>
        </authorList>
    </citation>
    <scope>NUCLEOTIDE SEQUENCE [LARGE SCALE GENOMIC DNA]</scope>
    <source>
        <strain evidence="4">ATCC BAA-301 / DSM 14385 / NBRC 107922 / TMO</strain>
    </source>
</reference>
<dbReference type="STRING" id="416591.Tlet_1797"/>
<organism evidence="3 4">
    <name type="scientific">Pseudothermotoga lettingae (strain ATCC BAA-301 / DSM 14385 / NBRC 107922 / TMO)</name>
    <name type="common">Thermotoga lettingae</name>
    <dbReference type="NCBI Taxonomy" id="416591"/>
    <lineage>
        <taxon>Bacteria</taxon>
        <taxon>Thermotogati</taxon>
        <taxon>Thermotogota</taxon>
        <taxon>Thermotogae</taxon>
        <taxon>Thermotogales</taxon>
        <taxon>Thermotogaceae</taxon>
        <taxon>Pseudothermotoga</taxon>
    </lineage>
</organism>
<reference evidence="3 4" key="1">
    <citation type="submission" date="2007-08" db="EMBL/GenBank/DDBJ databases">
        <title>Complete sequence of Thermotoga lettingae TMO.</title>
        <authorList>
            <consortium name="US DOE Joint Genome Institute"/>
            <person name="Copeland A."/>
            <person name="Lucas S."/>
            <person name="Lapidus A."/>
            <person name="Barry K."/>
            <person name="Glavina del Rio T."/>
            <person name="Dalin E."/>
            <person name="Tice H."/>
            <person name="Pitluck S."/>
            <person name="Foster B."/>
            <person name="Bruce D."/>
            <person name="Schmutz J."/>
            <person name="Larimer F."/>
            <person name="Land M."/>
            <person name="Hauser L."/>
            <person name="Kyrpides N."/>
            <person name="Mikhailova N."/>
            <person name="Nelson K."/>
            <person name="Gogarten J.P."/>
            <person name="Noll K."/>
            <person name="Richardson P."/>
        </authorList>
    </citation>
    <scope>NUCLEOTIDE SEQUENCE [LARGE SCALE GENOMIC DNA]</scope>
    <source>
        <strain evidence="4">ATCC BAA-301 / DSM 14385 / NBRC 107922 / TMO</strain>
    </source>
</reference>
<dbReference type="SUPFAM" id="SSF53335">
    <property type="entry name" value="S-adenosyl-L-methionine-dependent methyltransferases"/>
    <property type="match status" value="1"/>
</dbReference>
<keyword evidence="4" id="KW-1185">Reference proteome</keyword>
<dbReference type="InterPro" id="IPR041698">
    <property type="entry name" value="Methyltransf_25"/>
</dbReference>
<protein>
    <submittedName>
        <fullName evidence="3">Methyltransferase type 12</fullName>
    </submittedName>
</protein>
<evidence type="ECO:0000313" key="4">
    <source>
        <dbReference type="Proteomes" id="UP000002016"/>
    </source>
</evidence>
<dbReference type="EMBL" id="CP000812">
    <property type="protein sequence ID" value="ABV34351.1"/>
    <property type="molecule type" value="Genomic_DNA"/>
</dbReference>
<dbReference type="AlphaFoldDB" id="A8F867"/>
<feature type="domain" description="Methyltransferase" evidence="2">
    <location>
        <begin position="44"/>
        <end position="138"/>
    </location>
</feature>
<evidence type="ECO:0000256" key="1">
    <source>
        <dbReference type="ARBA" id="ARBA00022679"/>
    </source>
</evidence>
<dbReference type="RefSeq" id="WP_012003827.1">
    <property type="nucleotide sequence ID" value="NC_009828.1"/>
</dbReference>
<name>A8F867_PSELT</name>
<dbReference type="GO" id="GO:0008168">
    <property type="term" value="F:methyltransferase activity"/>
    <property type="evidence" value="ECO:0007669"/>
    <property type="project" value="UniProtKB-KW"/>
</dbReference>
<dbReference type="CDD" id="cd02440">
    <property type="entry name" value="AdoMet_MTases"/>
    <property type="match status" value="1"/>
</dbReference>
<dbReference type="InterPro" id="IPR029063">
    <property type="entry name" value="SAM-dependent_MTases_sf"/>
</dbReference>
<dbReference type="OrthoDB" id="9811589at2"/>
<dbReference type="KEGG" id="tle:Tlet_1797"/>
<dbReference type="eggNOG" id="COG2227">
    <property type="taxonomic scope" value="Bacteria"/>
</dbReference>
<dbReference type="Gene3D" id="2.20.25.110">
    <property type="entry name" value="S-adenosyl-L-methionine-dependent methyltransferases"/>
    <property type="match status" value="1"/>
</dbReference>
<sequence>MEWFIDESFWKDMYDWLFPPERFQTAKEQVEKIISITGIQSGNVLDLCCGPGRHTYELAKLGFSVTAVDASEFLLNRAKELCSEFANVHFVHANMKDFVKPDHFDLIINMFTSFGYFKDHEDNLKVLRNIRKSLKSGGKLLMEMASKEIVLKNYKDSIVSERDQKMLIEKHSFEPGMARMINDWIVLENGRYKIHRLEHYLYSAHELKMMLQICGFNNIILYGSLDKDPYDLNAKRLVVLAY</sequence>
<dbReference type="GO" id="GO:0032259">
    <property type="term" value="P:methylation"/>
    <property type="evidence" value="ECO:0007669"/>
    <property type="project" value="UniProtKB-KW"/>
</dbReference>
<dbReference type="PANTHER" id="PTHR43861">
    <property type="entry name" value="TRANS-ACONITATE 2-METHYLTRANSFERASE-RELATED"/>
    <property type="match status" value="1"/>
</dbReference>
<dbReference type="HOGENOM" id="CLU_069129_1_0_0"/>
<keyword evidence="1 3" id="KW-0808">Transferase</keyword>
<accession>A8F867</accession>
<keyword evidence="3" id="KW-0489">Methyltransferase</keyword>
<dbReference type="Gene3D" id="3.40.50.150">
    <property type="entry name" value="Vaccinia Virus protein VP39"/>
    <property type="match status" value="1"/>
</dbReference>
<evidence type="ECO:0000313" key="3">
    <source>
        <dbReference type="EMBL" id="ABV34351.1"/>
    </source>
</evidence>
<proteinExistence type="predicted"/>